<keyword evidence="2" id="KW-1185">Reference proteome</keyword>
<name>A0A9N9CV52_9GLOM</name>
<dbReference type="AlphaFoldDB" id="A0A9N9CV52"/>
<sequence>HRLSNYGENRYTMKTEGAVRCEEKININGSRFRLKYETRGYFFLYFWSLSSGSEFTDQQMYHFN</sequence>
<comment type="caution">
    <text evidence="1">The sequence shown here is derived from an EMBL/GenBank/DDBJ whole genome shotgun (WGS) entry which is preliminary data.</text>
</comment>
<evidence type="ECO:0000313" key="2">
    <source>
        <dbReference type="Proteomes" id="UP000789570"/>
    </source>
</evidence>
<reference evidence="1" key="1">
    <citation type="submission" date="2021-06" db="EMBL/GenBank/DDBJ databases">
        <authorList>
            <person name="Kallberg Y."/>
            <person name="Tangrot J."/>
            <person name="Rosling A."/>
        </authorList>
    </citation>
    <scope>NUCLEOTIDE SEQUENCE</scope>
    <source>
        <strain evidence="1">UK204</strain>
    </source>
</reference>
<evidence type="ECO:0000313" key="1">
    <source>
        <dbReference type="EMBL" id="CAG8613161.1"/>
    </source>
</evidence>
<organism evidence="1 2">
    <name type="scientific">Funneliformis caledonium</name>
    <dbReference type="NCBI Taxonomy" id="1117310"/>
    <lineage>
        <taxon>Eukaryota</taxon>
        <taxon>Fungi</taxon>
        <taxon>Fungi incertae sedis</taxon>
        <taxon>Mucoromycota</taxon>
        <taxon>Glomeromycotina</taxon>
        <taxon>Glomeromycetes</taxon>
        <taxon>Glomerales</taxon>
        <taxon>Glomeraceae</taxon>
        <taxon>Funneliformis</taxon>
    </lineage>
</organism>
<feature type="non-terminal residue" evidence="1">
    <location>
        <position position="64"/>
    </location>
</feature>
<proteinExistence type="predicted"/>
<dbReference type="EMBL" id="CAJVPQ010002936">
    <property type="protein sequence ID" value="CAG8613161.1"/>
    <property type="molecule type" value="Genomic_DNA"/>
</dbReference>
<accession>A0A9N9CV52</accession>
<dbReference type="Proteomes" id="UP000789570">
    <property type="component" value="Unassembled WGS sequence"/>
</dbReference>
<gene>
    <name evidence="1" type="ORF">FCALED_LOCUS9175</name>
</gene>
<protein>
    <submittedName>
        <fullName evidence="1">16215_t:CDS:1</fullName>
    </submittedName>
</protein>